<organism evidence="4 5">
    <name type="scientific">Odynerus spinipes</name>
    <dbReference type="NCBI Taxonomy" id="1348599"/>
    <lineage>
        <taxon>Eukaryota</taxon>
        <taxon>Metazoa</taxon>
        <taxon>Ecdysozoa</taxon>
        <taxon>Arthropoda</taxon>
        <taxon>Hexapoda</taxon>
        <taxon>Insecta</taxon>
        <taxon>Pterygota</taxon>
        <taxon>Neoptera</taxon>
        <taxon>Endopterygota</taxon>
        <taxon>Hymenoptera</taxon>
        <taxon>Apocrita</taxon>
        <taxon>Aculeata</taxon>
        <taxon>Vespoidea</taxon>
        <taxon>Vespidae</taxon>
        <taxon>Eumeninae</taxon>
        <taxon>Odynerus</taxon>
    </lineage>
</organism>
<comment type="subcellular location">
    <subcellularLocation>
        <location evidence="3">Peroxisome membrane</location>
    </subcellularLocation>
</comment>
<comment type="caution">
    <text evidence="4">The sequence shown here is derived from an EMBL/GenBank/DDBJ whole genome shotgun (WGS) entry which is preliminary data.</text>
</comment>
<keyword evidence="5" id="KW-1185">Reference proteome</keyword>
<reference evidence="4" key="1">
    <citation type="submission" date="2021-08" db="EMBL/GenBank/DDBJ databases">
        <authorList>
            <person name="Misof B."/>
            <person name="Oliver O."/>
            <person name="Podsiadlowski L."/>
            <person name="Donath A."/>
            <person name="Peters R."/>
            <person name="Mayer C."/>
            <person name="Rust J."/>
            <person name="Gunkel S."/>
            <person name="Lesny P."/>
            <person name="Martin S."/>
            <person name="Oeyen J.P."/>
            <person name="Petersen M."/>
            <person name="Panagiotis P."/>
            <person name="Wilbrandt J."/>
            <person name="Tanja T."/>
        </authorList>
    </citation>
    <scope>NUCLEOTIDE SEQUENCE</scope>
    <source>
        <strain evidence="4">GBR_01_08_01A</strain>
        <tissue evidence="4">Thorax + abdomen</tissue>
    </source>
</reference>
<evidence type="ECO:0008006" key="6">
    <source>
        <dbReference type="Google" id="ProtNLM"/>
    </source>
</evidence>
<dbReference type="Pfam" id="PF05648">
    <property type="entry name" value="PEX11"/>
    <property type="match status" value="1"/>
</dbReference>
<dbReference type="GO" id="GO:0016559">
    <property type="term" value="P:peroxisome fission"/>
    <property type="evidence" value="ECO:0007669"/>
    <property type="project" value="InterPro"/>
</dbReference>
<dbReference type="AlphaFoldDB" id="A0AAD9RUC1"/>
<dbReference type="InterPro" id="IPR008733">
    <property type="entry name" value="PEX11"/>
</dbReference>
<keyword evidence="1" id="KW-0472">Membrane</keyword>
<sequence length="232" mass="26735">MDIEILSDYLDTYYGRDKILKTMSYVAKLATVVVTSKTAEARLKTFSSKLSECRVVLRLLDDIPTFNSAKKYGWGQQESDWFVRSVELIQIAVDMIYNPIEHIYWAGENQILSVNYEKLDNITTWFWIVSLCLSLVKSLRKINQLKMKKSQVSESCTNWRKENERINLDIHRQLLACLCSTLDMTYAVSYLPPGLLWGGTLKTWHVGALGTISSCISLYQALRTQIMQKKNI</sequence>
<evidence type="ECO:0000313" key="5">
    <source>
        <dbReference type="Proteomes" id="UP001258017"/>
    </source>
</evidence>
<dbReference type="GO" id="GO:0005778">
    <property type="term" value="C:peroxisomal membrane"/>
    <property type="evidence" value="ECO:0007669"/>
    <property type="project" value="UniProtKB-SubCell"/>
</dbReference>
<dbReference type="Proteomes" id="UP001258017">
    <property type="component" value="Unassembled WGS sequence"/>
</dbReference>
<evidence type="ECO:0000256" key="3">
    <source>
        <dbReference type="ARBA" id="ARBA00046271"/>
    </source>
</evidence>
<dbReference type="PANTHER" id="PTHR20990">
    <property type="entry name" value="PEROXISOMAL BIOGENESIS FACTOR 11"/>
    <property type="match status" value="1"/>
</dbReference>
<evidence type="ECO:0000313" key="4">
    <source>
        <dbReference type="EMBL" id="KAK2586087.1"/>
    </source>
</evidence>
<gene>
    <name evidence="4" type="ORF">KPH14_008373</name>
</gene>
<evidence type="ECO:0000256" key="1">
    <source>
        <dbReference type="ARBA" id="ARBA00023136"/>
    </source>
</evidence>
<proteinExistence type="predicted"/>
<name>A0AAD9RUC1_9HYME</name>
<accession>A0AAD9RUC1</accession>
<dbReference type="PANTHER" id="PTHR20990:SF1">
    <property type="entry name" value="PEROXISOMAL MEMBRANE PROTEIN 11C"/>
    <property type="match status" value="1"/>
</dbReference>
<dbReference type="EMBL" id="JAIFRP010000019">
    <property type="protein sequence ID" value="KAK2586087.1"/>
    <property type="molecule type" value="Genomic_DNA"/>
</dbReference>
<reference evidence="4" key="2">
    <citation type="journal article" date="2023" name="Commun. Biol.">
        <title>Intrasexual cuticular hydrocarbon dimorphism in a wasp sheds light on hydrocarbon biosynthesis genes in Hymenoptera.</title>
        <authorList>
            <person name="Moris V.C."/>
            <person name="Podsiadlowski L."/>
            <person name="Martin S."/>
            <person name="Oeyen J.P."/>
            <person name="Donath A."/>
            <person name="Petersen M."/>
            <person name="Wilbrandt J."/>
            <person name="Misof B."/>
            <person name="Liedtke D."/>
            <person name="Thamm M."/>
            <person name="Scheiner R."/>
            <person name="Schmitt T."/>
            <person name="Niehuis O."/>
        </authorList>
    </citation>
    <scope>NUCLEOTIDE SEQUENCE</scope>
    <source>
        <strain evidence="4">GBR_01_08_01A</strain>
    </source>
</reference>
<evidence type="ECO:0000256" key="2">
    <source>
        <dbReference type="ARBA" id="ARBA00023140"/>
    </source>
</evidence>
<keyword evidence="2" id="KW-0576">Peroxisome</keyword>
<protein>
    <recommendedName>
        <fullName evidence="6">Peroxisomal membrane protein 11C</fullName>
    </recommendedName>
</protein>
<dbReference type="InterPro" id="IPR026510">
    <property type="entry name" value="PEX11C_met"/>
</dbReference>